<keyword evidence="4 7" id="KW-0812">Transmembrane</keyword>
<evidence type="ECO:0000259" key="8">
    <source>
        <dbReference type="Pfam" id="PF09335"/>
    </source>
</evidence>
<keyword evidence="11" id="KW-1185">Reference proteome</keyword>
<evidence type="ECO:0000256" key="2">
    <source>
        <dbReference type="ARBA" id="ARBA00010792"/>
    </source>
</evidence>
<feature type="transmembrane region" description="Helical" evidence="7">
    <location>
        <begin position="12"/>
        <end position="30"/>
    </location>
</feature>
<dbReference type="InterPro" id="IPR051311">
    <property type="entry name" value="DedA_domain"/>
</dbReference>
<comment type="subcellular location">
    <subcellularLocation>
        <location evidence="1">Cell membrane</location>
        <topology evidence="1">Multi-pass membrane protein</topology>
    </subcellularLocation>
</comment>
<dbReference type="HOGENOM" id="CLU_044208_1_2_11"/>
<reference evidence="9 11" key="1">
    <citation type="submission" date="2014-03" db="EMBL/GenBank/DDBJ databases">
        <title>Complete genome sequence of the Radio-Resistant Rubrobacter radiotolerans RSPS-4.</title>
        <authorList>
            <person name="Egas C.C."/>
            <person name="Barroso C.C."/>
            <person name="Froufe H.J.C."/>
            <person name="Pacheco J.J."/>
            <person name="Albuquerque L.L."/>
            <person name="da Costa M.M.S."/>
        </authorList>
    </citation>
    <scope>NUCLEOTIDE SEQUENCE [LARGE SCALE GENOMIC DNA]</scope>
    <source>
        <strain evidence="9 11">RSPS-4</strain>
    </source>
</reference>
<evidence type="ECO:0000256" key="7">
    <source>
        <dbReference type="SAM" id="Phobius"/>
    </source>
</evidence>
<dbReference type="InterPro" id="IPR032816">
    <property type="entry name" value="VTT_dom"/>
</dbReference>
<dbReference type="PANTHER" id="PTHR42709">
    <property type="entry name" value="ALKALINE PHOSPHATASE LIKE PROTEIN"/>
    <property type="match status" value="1"/>
</dbReference>
<dbReference type="Proteomes" id="UP001281130">
    <property type="component" value="Unassembled WGS sequence"/>
</dbReference>
<keyword evidence="5 7" id="KW-1133">Transmembrane helix</keyword>
<evidence type="ECO:0000256" key="6">
    <source>
        <dbReference type="ARBA" id="ARBA00023136"/>
    </source>
</evidence>
<feature type="transmembrane region" description="Helical" evidence="7">
    <location>
        <begin position="175"/>
        <end position="194"/>
    </location>
</feature>
<dbReference type="RefSeq" id="WP_038685121.1">
    <property type="nucleotide sequence ID" value="NZ_CP007514.1"/>
</dbReference>
<evidence type="ECO:0000313" key="11">
    <source>
        <dbReference type="Proteomes" id="UP000025229"/>
    </source>
</evidence>
<dbReference type="STRING" id="42256.RradSPS_2508"/>
<dbReference type="EMBL" id="CP007514">
    <property type="protein sequence ID" value="AHY47791.1"/>
    <property type="molecule type" value="Genomic_DNA"/>
</dbReference>
<sequence>MSDWVIETMRTLGYLGLALLLLVENVFPPIPSEVVLPLAGFLVGLGELNFWGAVAFSTLGAVAGAWVLYGLGRWGGRTVILRYGRFLRVSAKELDQAESWFRRYGDWIVLFARVVPLARSIVSIPAGTMRMPPLRFTLLTTAGTLTWNTTLIYAGTVLGANWSAVSEFIGTYSTYVYIALAVLVALYITLKVVAHFRD</sequence>
<keyword evidence="6 7" id="KW-0472">Membrane</keyword>
<name>A0A023X6D6_RUBRA</name>
<dbReference type="GO" id="GO:0005886">
    <property type="term" value="C:plasma membrane"/>
    <property type="evidence" value="ECO:0007669"/>
    <property type="project" value="UniProtKB-SubCell"/>
</dbReference>
<proteinExistence type="inferred from homology"/>
<accession>A0A023X6D6</accession>
<evidence type="ECO:0000313" key="10">
    <source>
        <dbReference type="EMBL" id="MDX5892430.1"/>
    </source>
</evidence>
<comment type="similarity">
    <text evidence="2">Belongs to the DedA family.</text>
</comment>
<protein>
    <submittedName>
        <fullName evidence="10">DedA family protein</fullName>
    </submittedName>
    <submittedName>
        <fullName evidence="9">Putative membrane-associated protein</fullName>
    </submittedName>
</protein>
<dbReference type="KEGG" id="rrd:RradSPS_2508"/>
<feature type="domain" description="VTT" evidence="8">
    <location>
        <begin position="30"/>
        <end position="156"/>
    </location>
</feature>
<feature type="transmembrane region" description="Helical" evidence="7">
    <location>
        <begin position="50"/>
        <end position="72"/>
    </location>
</feature>
<evidence type="ECO:0000256" key="4">
    <source>
        <dbReference type="ARBA" id="ARBA00022692"/>
    </source>
</evidence>
<dbReference type="EMBL" id="JAWXXX010000001">
    <property type="protein sequence ID" value="MDX5892430.1"/>
    <property type="molecule type" value="Genomic_DNA"/>
</dbReference>
<gene>
    <name evidence="9" type="ORF">RradSPS_2508</name>
    <name evidence="10" type="ORF">SIL72_00170</name>
</gene>
<dbReference type="PANTHER" id="PTHR42709:SF6">
    <property type="entry name" value="UNDECAPRENYL PHOSPHATE TRANSPORTER A"/>
    <property type="match status" value="1"/>
</dbReference>
<dbReference type="Pfam" id="PF09335">
    <property type="entry name" value="VTT_dom"/>
    <property type="match status" value="1"/>
</dbReference>
<evidence type="ECO:0000313" key="9">
    <source>
        <dbReference type="EMBL" id="AHY47791.1"/>
    </source>
</evidence>
<reference evidence="10" key="2">
    <citation type="submission" date="2023-11" db="EMBL/GenBank/DDBJ databases">
        <title>MicrobeMod: A computational toolkit for identifying prokaryotic methylation and restriction-modification with nanopore sequencing.</title>
        <authorList>
            <person name="Crits-Christoph A."/>
            <person name="Kang S.C."/>
            <person name="Lee H."/>
            <person name="Ostrov N."/>
        </authorList>
    </citation>
    <scope>NUCLEOTIDE SEQUENCE</scope>
    <source>
        <strain evidence="10">ATCC 51242</strain>
    </source>
</reference>
<feature type="transmembrane region" description="Helical" evidence="7">
    <location>
        <begin position="136"/>
        <end position="155"/>
    </location>
</feature>
<evidence type="ECO:0000256" key="5">
    <source>
        <dbReference type="ARBA" id="ARBA00022989"/>
    </source>
</evidence>
<dbReference type="eggNOG" id="COG0586">
    <property type="taxonomic scope" value="Bacteria"/>
</dbReference>
<evidence type="ECO:0000256" key="3">
    <source>
        <dbReference type="ARBA" id="ARBA00022475"/>
    </source>
</evidence>
<evidence type="ECO:0000256" key="1">
    <source>
        <dbReference type="ARBA" id="ARBA00004651"/>
    </source>
</evidence>
<keyword evidence="3" id="KW-1003">Cell membrane</keyword>
<dbReference type="AlphaFoldDB" id="A0A023X6D6"/>
<organism evidence="9 11">
    <name type="scientific">Rubrobacter radiotolerans</name>
    <name type="common">Arthrobacter radiotolerans</name>
    <dbReference type="NCBI Taxonomy" id="42256"/>
    <lineage>
        <taxon>Bacteria</taxon>
        <taxon>Bacillati</taxon>
        <taxon>Actinomycetota</taxon>
        <taxon>Rubrobacteria</taxon>
        <taxon>Rubrobacterales</taxon>
        <taxon>Rubrobacteraceae</taxon>
        <taxon>Rubrobacter</taxon>
    </lineage>
</organism>
<dbReference type="Proteomes" id="UP000025229">
    <property type="component" value="Chromosome"/>
</dbReference>
<dbReference type="OrthoDB" id="9813426at2"/>